<dbReference type="GO" id="GO:0007032">
    <property type="term" value="P:endosome organization"/>
    <property type="evidence" value="ECO:0007669"/>
    <property type="project" value="TreeGrafter"/>
</dbReference>
<evidence type="ECO:0000313" key="14">
    <source>
        <dbReference type="EMBL" id="KJE89841.1"/>
    </source>
</evidence>
<feature type="domain" description="Vacuolar protein sorting protein 11 C-terminal" evidence="12">
    <location>
        <begin position="1102"/>
        <end position="1146"/>
    </location>
</feature>
<dbReference type="Gene3D" id="1.25.40.10">
    <property type="entry name" value="Tetratricopeptide repeat domain"/>
    <property type="match status" value="1"/>
</dbReference>
<sequence length="1158" mass="131021">MACNPVRNTALPASAGPAPRKRLQSQRELSAAEVQPASAAKKHHTEPTPRQRRKELAVEQSNKLAAYLGVLEDMGAKLPWDAEDFYDPTIETRTATEDSEYEKWRSTSCWNSFGANPRMTPVISEFSALSEPSVFFFFFFFFFMALVQWRKFQFFDREVVRELEESSGLPSKDASAAGKQDANKDRDPSAPQTPVPATLQSMNISACTSGHGNLVFGDTDGLVHFVDRSYRITSFRAYEFQVTRLKQMKQQNILVTVGIDEETGGQPPVIKVWNVDKFDKTGSPTLVKSMRPLHNNRAYMVSSIAVLDNLSQMAVGLVNGVVLLYRGDITRDRFSRTKVLHEDTVPITGLGFRQTGANVTLFVATSAAIFAYSTTGRERREVLDDNGVELNCTTVSEPEGDFVVARNEAVYFFEVEDRGPAFAFEGPKRLVSWFRNYLIVVTSPQTNAPPVSGSTAGSAVAASASTMRPSLSRVNTVSIYDVKNKFIAFQATFNDVIDVVNEWGAIYVLTAEKKVFILEEKDTQSKLEILFKKNLYQVAISLANSQNYDYDSIIEIFTQFGDHLYGKGDYDNAIAQYIRTIGSLEPSYVIRKFLDAQRIHNLTSYLQALHEHGLANADHTTLLLNCYTKLKDVKKLDDFIKTAKEGNFEVETAIKVCRQAGYHQHALYLARKHQRHEWYLRIQLENIRNYEDGLEYISTLEFAEAEKTLKDYGRILVNNLPEKTTNLLISLCTDYKPRHSVDHVPAAPAPAPAVKHRARHIDAEMDPLPIDMSSLSPEDRDRALLFGPPRKTAAATPSPMPPQQEDDMLAMSSGSGGYMSSTPSKIARAKPEEFIHIYVNQMSWLMFFLEQIIDKISDASPLVYNTLLELYLKDSRDPSLTPVLKARREQAALDLLMRPGETYDLDHAMVLAQMYKFKEGILCLYERAKLFQQIVQYYMEVGDTTRILQTCKKYGKQDPNVWIQVLSHFASREEDCRAEIVEILSNIDKGNLLPPLLVVQILGQNSTATLSIIKDYVTRRLTSENQYIQEDERLIRQYRDETTKMRDEIDELRTSAKIFQVTKCTACTGPLDLPSVHFMCGHSYHHHCLGDERECLRCAPENKKIQDIIRAQEQSADHHEAFFKQMQAANDGFSVVADYYGRGVFNKMQLVGEPQARR</sequence>
<dbReference type="RefSeq" id="XP_004349786.2">
    <property type="nucleotide sequence ID" value="XM_004349736.2"/>
</dbReference>
<dbReference type="PROSITE" id="PS50236">
    <property type="entry name" value="CHCR"/>
    <property type="match status" value="2"/>
</dbReference>
<evidence type="ECO:0000256" key="2">
    <source>
        <dbReference type="ARBA" id="ARBA00022448"/>
    </source>
</evidence>
<evidence type="ECO:0000256" key="8">
    <source>
        <dbReference type="PROSITE-ProRule" id="PRU01006"/>
    </source>
</evidence>
<dbReference type="PIRSF" id="PIRSF007860">
    <property type="entry name" value="VPS11"/>
    <property type="match status" value="1"/>
</dbReference>
<dbReference type="SUPFAM" id="SSF48371">
    <property type="entry name" value="ARM repeat"/>
    <property type="match status" value="1"/>
</dbReference>
<evidence type="ECO:0000256" key="3">
    <source>
        <dbReference type="ARBA" id="ARBA00022723"/>
    </source>
</evidence>
<dbReference type="InParanoid" id="A0A0D2U3Q1"/>
<keyword evidence="11" id="KW-1133">Transmembrane helix</keyword>
<dbReference type="EMBL" id="KE346361">
    <property type="protein sequence ID" value="KJE89841.1"/>
    <property type="molecule type" value="Genomic_DNA"/>
</dbReference>
<dbReference type="GO" id="GO:0030674">
    <property type="term" value="F:protein-macromolecule adaptor activity"/>
    <property type="evidence" value="ECO:0007669"/>
    <property type="project" value="TreeGrafter"/>
</dbReference>
<keyword evidence="7 11" id="KW-0472">Membrane</keyword>
<dbReference type="InterPro" id="IPR036322">
    <property type="entry name" value="WD40_repeat_dom_sf"/>
</dbReference>
<proteinExistence type="predicted"/>
<feature type="repeat" description="CHCR" evidence="8">
    <location>
        <begin position="577"/>
        <end position="725"/>
    </location>
</feature>
<feature type="coiled-coil region" evidence="9">
    <location>
        <begin position="1028"/>
        <end position="1055"/>
    </location>
</feature>
<dbReference type="SUPFAM" id="SSF50978">
    <property type="entry name" value="WD40 repeat-like"/>
    <property type="match status" value="1"/>
</dbReference>
<evidence type="ECO:0000256" key="10">
    <source>
        <dbReference type="SAM" id="MobiDB-lite"/>
    </source>
</evidence>
<evidence type="ECO:0000256" key="4">
    <source>
        <dbReference type="ARBA" id="ARBA00022771"/>
    </source>
</evidence>
<evidence type="ECO:0000256" key="7">
    <source>
        <dbReference type="ARBA" id="ARBA00023136"/>
    </source>
</evidence>
<evidence type="ECO:0000256" key="1">
    <source>
        <dbReference type="ARBA" id="ARBA00004184"/>
    </source>
</evidence>
<dbReference type="GO" id="GO:0007033">
    <property type="term" value="P:vacuole organization"/>
    <property type="evidence" value="ECO:0007669"/>
    <property type="project" value="TreeGrafter"/>
</dbReference>
<dbReference type="Pfam" id="PF23341">
    <property type="entry name" value="PEP5_VPS11_N"/>
    <property type="match status" value="1"/>
</dbReference>
<dbReference type="GO" id="GO:0008270">
    <property type="term" value="F:zinc ion binding"/>
    <property type="evidence" value="ECO:0007669"/>
    <property type="project" value="UniProtKB-KW"/>
</dbReference>
<evidence type="ECO:0000313" key="15">
    <source>
        <dbReference type="Proteomes" id="UP000008743"/>
    </source>
</evidence>
<dbReference type="InterPro" id="IPR000547">
    <property type="entry name" value="Clathrin_H-chain/VPS_repeat"/>
</dbReference>
<evidence type="ECO:0000256" key="6">
    <source>
        <dbReference type="ARBA" id="ARBA00022927"/>
    </source>
</evidence>
<dbReference type="Proteomes" id="UP000008743">
    <property type="component" value="Unassembled WGS sequence"/>
</dbReference>
<keyword evidence="11" id="KW-0812">Transmembrane</keyword>
<dbReference type="Pfam" id="PF23356">
    <property type="entry name" value="TPR_PEP5_VPS11"/>
    <property type="match status" value="2"/>
</dbReference>
<dbReference type="GO" id="GO:0048284">
    <property type="term" value="P:organelle fusion"/>
    <property type="evidence" value="ECO:0007669"/>
    <property type="project" value="TreeGrafter"/>
</dbReference>
<feature type="compositionally biased region" description="Basic and acidic residues" evidence="10">
    <location>
        <begin position="45"/>
        <end position="56"/>
    </location>
</feature>
<keyword evidence="4" id="KW-0863">Zinc-finger</keyword>
<dbReference type="PANTHER" id="PTHR23323">
    <property type="entry name" value="VACUOLAR PROTEIN SORTING-ASSOCIATED PROTEIN"/>
    <property type="match status" value="1"/>
</dbReference>
<dbReference type="InterPro" id="IPR057307">
    <property type="entry name" value="PEP5_VPS11_N"/>
</dbReference>
<evidence type="ECO:0000259" key="12">
    <source>
        <dbReference type="Pfam" id="PF12451"/>
    </source>
</evidence>
<name>A0A0D2U3Q1_CAPO3</name>
<dbReference type="InterPro" id="IPR024763">
    <property type="entry name" value="VPS11_C"/>
</dbReference>
<dbReference type="FunCoup" id="A0A0D2U3Q1">
    <property type="interactions" value="230"/>
</dbReference>
<dbReference type="OrthoDB" id="26184at2759"/>
<feature type="domain" description="PEP5/VPS11 N-terminal" evidence="13">
    <location>
        <begin position="186"/>
        <end position="520"/>
    </location>
</feature>
<dbReference type="STRING" id="595528.A0A0D2U3Q1"/>
<keyword evidence="3" id="KW-0479">Metal-binding</keyword>
<dbReference type="PhylomeDB" id="A0A0D2U3Q1"/>
<feature type="transmembrane region" description="Helical" evidence="11">
    <location>
        <begin position="126"/>
        <end position="147"/>
    </location>
</feature>
<comment type="subcellular location">
    <subcellularLocation>
        <location evidence="1">Endomembrane system</location>
        <topology evidence="1">Peripheral membrane protein</topology>
    </subcellularLocation>
</comment>
<dbReference type="InterPro" id="IPR057308">
    <property type="entry name" value="CHCR_PEP5_VPS11"/>
</dbReference>
<feature type="region of interest" description="Disordered" evidence="10">
    <location>
        <begin position="169"/>
        <end position="196"/>
    </location>
</feature>
<evidence type="ECO:0000256" key="11">
    <source>
        <dbReference type="SAM" id="Phobius"/>
    </source>
</evidence>
<dbReference type="InterPro" id="IPR016024">
    <property type="entry name" value="ARM-type_fold"/>
</dbReference>
<dbReference type="GO" id="GO:0030897">
    <property type="term" value="C:HOPS complex"/>
    <property type="evidence" value="ECO:0007669"/>
    <property type="project" value="TreeGrafter"/>
</dbReference>
<dbReference type="GO" id="GO:0006886">
    <property type="term" value="P:intracellular protein transport"/>
    <property type="evidence" value="ECO:0007669"/>
    <property type="project" value="UniProtKB-UniRule"/>
</dbReference>
<dbReference type="AlphaFoldDB" id="A0A0D2U3Q1"/>
<keyword evidence="2" id="KW-0813">Transport</keyword>
<dbReference type="GO" id="GO:0006904">
    <property type="term" value="P:vesicle docking involved in exocytosis"/>
    <property type="evidence" value="ECO:0007669"/>
    <property type="project" value="TreeGrafter"/>
</dbReference>
<evidence type="ECO:0000256" key="9">
    <source>
        <dbReference type="SAM" id="Coils"/>
    </source>
</evidence>
<keyword evidence="9" id="KW-0175">Coiled coil</keyword>
<dbReference type="CDD" id="cd16688">
    <property type="entry name" value="RING-H2_Vps11"/>
    <property type="match status" value="1"/>
</dbReference>
<dbReference type="InterPro" id="IPR011990">
    <property type="entry name" value="TPR-like_helical_dom_sf"/>
</dbReference>
<feature type="repeat" description="CHCR" evidence="8">
    <location>
        <begin position="818"/>
        <end position="978"/>
    </location>
</feature>
<keyword evidence="15" id="KW-1185">Reference proteome</keyword>
<dbReference type="GO" id="GO:0005768">
    <property type="term" value="C:endosome"/>
    <property type="evidence" value="ECO:0007669"/>
    <property type="project" value="TreeGrafter"/>
</dbReference>
<reference evidence="15" key="1">
    <citation type="submission" date="2011-02" db="EMBL/GenBank/DDBJ databases">
        <title>The Genome Sequence of Capsaspora owczarzaki ATCC 30864.</title>
        <authorList>
            <person name="Russ C."/>
            <person name="Cuomo C."/>
            <person name="Burger G."/>
            <person name="Gray M.W."/>
            <person name="Holland P.W.H."/>
            <person name="King N."/>
            <person name="Lang F.B.F."/>
            <person name="Roger A.J."/>
            <person name="Ruiz-Trillo I."/>
            <person name="Young S.K."/>
            <person name="Zeng Q."/>
            <person name="Gargeya S."/>
            <person name="Alvarado L."/>
            <person name="Berlin A."/>
            <person name="Chapman S.B."/>
            <person name="Chen Z."/>
            <person name="Freedman E."/>
            <person name="Gellesch M."/>
            <person name="Goldberg J."/>
            <person name="Griggs A."/>
            <person name="Gujja S."/>
            <person name="Heilman E."/>
            <person name="Heiman D."/>
            <person name="Howarth C."/>
            <person name="Mehta T."/>
            <person name="Neiman D."/>
            <person name="Pearson M."/>
            <person name="Roberts A."/>
            <person name="Saif S."/>
            <person name="Shea T."/>
            <person name="Shenoy N."/>
            <person name="Sisk P."/>
            <person name="Stolte C."/>
            <person name="Sykes S."/>
            <person name="White J."/>
            <person name="Yandava C."/>
            <person name="Haas B."/>
            <person name="Nusbaum C."/>
            <person name="Birren B."/>
        </authorList>
    </citation>
    <scope>NUCLEOTIDE SEQUENCE</scope>
    <source>
        <strain evidence="15">ATCC 30864</strain>
    </source>
</reference>
<dbReference type="Pfam" id="PF12451">
    <property type="entry name" value="VPS11_C"/>
    <property type="match status" value="1"/>
</dbReference>
<dbReference type="InterPro" id="IPR016528">
    <property type="entry name" value="VPS11"/>
</dbReference>
<dbReference type="PANTHER" id="PTHR23323:SF24">
    <property type="entry name" value="VACUOLAR PROTEIN SORTING-ASSOCIATED PROTEIN 11 HOMOLOG"/>
    <property type="match status" value="1"/>
</dbReference>
<feature type="region of interest" description="Disordered" evidence="10">
    <location>
        <begin position="1"/>
        <end position="56"/>
    </location>
</feature>
<protein>
    <submittedName>
        <fullName evidence="14">Uncharacterized protein</fullName>
    </submittedName>
</protein>
<evidence type="ECO:0000256" key="5">
    <source>
        <dbReference type="ARBA" id="ARBA00022833"/>
    </source>
</evidence>
<accession>A0A0D2U3Q1</accession>
<keyword evidence="5" id="KW-0862">Zinc</keyword>
<keyword evidence="6" id="KW-0653">Protein transport</keyword>
<gene>
    <name evidence="14" type="ORF">CAOG_001266</name>
</gene>
<dbReference type="eggNOG" id="KOG2114">
    <property type="taxonomic scope" value="Eukaryota"/>
</dbReference>
<evidence type="ECO:0000259" key="13">
    <source>
        <dbReference type="Pfam" id="PF23341"/>
    </source>
</evidence>
<organism evidence="14 15">
    <name type="scientific">Capsaspora owczarzaki (strain ATCC 30864)</name>
    <dbReference type="NCBI Taxonomy" id="595528"/>
    <lineage>
        <taxon>Eukaryota</taxon>
        <taxon>Filasterea</taxon>
        <taxon>Capsaspora</taxon>
    </lineage>
</organism>